<evidence type="ECO:0000256" key="3">
    <source>
        <dbReference type="ARBA" id="ARBA00004174"/>
    </source>
</evidence>
<comment type="subcellular location">
    <subcellularLocation>
        <location evidence="4">Endoplasmic reticulum membrane</location>
        <topology evidence="4">Peripheral membrane protein</topology>
    </subcellularLocation>
    <subcellularLocation>
        <location evidence="3">Microsome membrane</location>
        <topology evidence="3">Peripheral membrane protein</topology>
    </subcellularLocation>
</comment>
<reference evidence="16" key="1">
    <citation type="journal article" date="2013" name="PLoS ONE">
        <title>Gene expression in gut symbiotic organ of stinkbug affected by extracellular bacterial symbiont.</title>
        <authorList>
            <person name="Futahashi R."/>
            <person name="Tanaka K."/>
            <person name="Tanahashi M."/>
            <person name="Nikoh N."/>
            <person name="Kikuchi Y."/>
            <person name="Lee B.L."/>
            <person name="Fukatsu T."/>
        </authorList>
    </citation>
    <scope>NUCLEOTIDE SEQUENCE</scope>
    <source>
        <tissue evidence="16">Midgut</tissue>
    </source>
</reference>
<comment type="cofactor">
    <cofactor evidence="1 14">
        <name>heme</name>
        <dbReference type="ChEBI" id="CHEBI:30413"/>
    </cofactor>
</comment>
<dbReference type="InterPro" id="IPR036396">
    <property type="entry name" value="Cyt_P450_sf"/>
</dbReference>
<dbReference type="InterPro" id="IPR017972">
    <property type="entry name" value="Cyt_P450_CS"/>
</dbReference>
<evidence type="ECO:0000256" key="10">
    <source>
        <dbReference type="ARBA" id="ARBA00023002"/>
    </source>
</evidence>
<protein>
    <submittedName>
        <fullName evidence="16">CytochromeP450</fullName>
    </submittedName>
</protein>
<dbReference type="Gene3D" id="1.10.630.10">
    <property type="entry name" value="Cytochrome P450"/>
    <property type="match status" value="1"/>
</dbReference>
<dbReference type="InterPro" id="IPR002403">
    <property type="entry name" value="Cyt_P450_E_grp-IV"/>
</dbReference>
<evidence type="ECO:0000256" key="11">
    <source>
        <dbReference type="ARBA" id="ARBA00023004"/>
    </source>
</evidence>
<evidence type="ECO:0000256" key="7">
    <source>
        <dbReference type="ARBA" id="ARBA00022723"/>
    </source>
</evidence>
<dbReference type="InterPro" id="IPR001128">
    <property type="entry name" value="Cyt_P450"/>
</dbReference>
<evidence type="ECO:0000256" key="13">
    <source>
        <dbReference type="ARBA" id="ARBA00023136"/>
    </source>
</evidence>
<evidence type="ECO:0000313" key="16">
    <source>
        <dbReference type="EMBL" id="BAN20369.1"/>
    </source>
</evidence>
<dbReference type="GO" id="GO:0005506">
    <property type="term" value="F:iron ion binding"/>
    <property type="evidence" value="ECO:0007669"/>
    <property type="project" value="InterPro"/>
</dbReference>
<keyword evidence="6 14" id="KW-0349">Heme</keyword>
<dbReference type="GO" id="GO:0004497">
    <property type="term" value="F:monooxygenase activity"/>
    <property type="evidence" value="ECO:0007669"/>
    <property type="project" value="UniProtKB-KW"/>
</dbReference>
<comment type="function">
    <text evidence="2">May be involved in the metabolism of insect hormones and in the breakdown of synthetic insecticides.</text>
</comment>
<evidence type="ECO:0000256" key="8">
    <source>
        <dbReference type="ARBA" id="ARBA00022824"/>
    </source>
</evidence>
<keyword evidence="13" id="KW-0472">Membrane</keyword>
<keyword evidence="10 15" id="KW-0560">Oxidoreductase</keyword>
<keyword evidence="11 14" id="KW-0408">Iron</keyword>
<dbReference type="PRINTS" id="PR00385">
    <property type="entry name" value="P450"/>
</dbReference>
<dbReference type="PRINTS" id="PR00465">
    <property type="entry name" value="EP450IV"/>
</dbReference>
<proteinExistence type="evidence at transcript level"/>
<dbReference type="GO" id="GO:0020037">
    <property type="term" value="F:heme binding"/>
    <property type="evidence" value="ECO:0007669"/>
    <property type="project" value="InterPro"/>
</dbReference>
<feature type="binding site" description="axial binding residue" evidence="14">
    <location>
        <position position="97"/>
    </location>
    <ligand>
        <name>heme</name>
        <dbReference type="ChEBI" id="CHEBI:30413"/>
    </ligand>
    <ligandPart>
        <name>Fe</name>
        <dbReference type="ChEBI" id="CHEBI:18248"/>
    </ligandPart>
</feature>
<evidence type="ECO:0000256" key="1">
    <source>
        <dbReference type="ARBA" id="ARBA00001971"/>
    </source>
</evidence>
<evidence type="ECO:0000256" key="15">
    <source>
        <dbReference type="RuleBase" id="RU000461"/>
    </source>
</evidence>
<dbReference type="GO" id="GO:0005789">
    <property type="term" value="C:endoplasmic reticulum membrane"/>
    <property type="evidence" value="ECO:0007669"/>
    <property type="project" value="UniProtKB-SubCell"/>
</dbReference>
<dbReference type="Pfam" id="PF00067">
    <property type="entry name" value="p450"/>
    <property type="match status" value="1"/>
</dbReference>
<evidence type="ECO:0000256" key="9">
    <source>
        <dbReference type="ARBA" id="ARBA00022848"/>
    </source>
</evidence>
<dbReference type="SUPFAM" id="SSF48264">
    <property type="entry name" value="Cytochrome P450"/>
    <property type="match status" value="1"/>
</dbReference>
<accession>R4WD28</accession>
<comment type="similarity">
    <text evidence="5 15">Belongs to the cytochrome P450 family.</text>
</comment>
<evidence type="ECO:0000256" key="6">
    <source>
        <dbReference type="ARBA" id="ARBA00022617"/>
    </source>
</evidence>
<dbReference type="EMBL" id="AK417154">
    <property type="protein sequence ID" value="BAN20369.1"/>
    <property type="molecule type" value="mRNA"/>
</dbReference>
<name>R4WD28_RIPPE</name>
<keyword evidence="7 14" id="KW-0479">Metal-binding</keyword>
<organism evidence="16">
    <name type="scientific">Riptortus pedestris</name>
    <name type="common">Bean bug</name>
    <dbReference type="NCBI Taxonomy" id="329032"/>
    <lineage>
        <taxon>Eukaryota</taxon>
        <taxon>Metazoa</taxon>
        <taxon>Ecdysozoa</taxon>
        <taxon>Arthropoda</taxon>
        <taxon>Hexapoda</taxon>
        <taxon>Insecta</taxon>
        <taxon>Pterygota</taxon>
        <taxon>Neoptera</taxon>
        <taxon>Paraneoptera</taxon>
        <taxon>Hemiptera</taxon>
        <taxon>Heteroptera</taxon>
        <taxon>Panheteroptera</taxon>
        <taxon>Pentatomomorpha</taxon>
        <taxon>Coreoidea</taxon>
        <taxon>Alydidae</taxon>
        <taxon>Riptortus</taxon>
    </lineage>
</organism>
<evidence type="ECO:0000256" key="4">
    <source>
        <dbReference type="ARBA" id="ARBA00004406"/>
    </source>
</evidence>
<dbReference type="PANTHER" id="PTHR24291">
    <property type="entry name" value="CYTOCHROME P450 FAMILY 4"/>
    <property type="match status" value="1"/>
</dbReference>
<keyword evidence="12 15" id="KW-0503">Monooxygenase</keyword>
<sequence>MELFNELKYIERVIKETLRIYPSVPVIGREIAKDIDLPSGYKVPAGSIMAVIIAGIHFNKKHYPNPEVFDPDRFLPEKMVNRHPYSYVPFSAGPRNCIGQRFAMLELKSAISHFLLKYEIGAEGDTLPGMILTLQSDNGHKVWLRPRVNK</sequence>
<dbReference type="PANTHER" id="PTHR24291:SF189">
    <property type="entry name" value="CYTOCHROME P450 4C3-RELATED"/>
    <property type="match status" value="1"/>
</dbReference>
<keyword evidence="8" id="KW-0256">Endoplasmic reticulum</keyword>
<evidence type="ECO:0000256" key="14">
    <source>
        <dbReference type="PIRSR" id="PIRSR602403-1"/>
    </source>
</evidence>
<dbReference type="SMR" id="R4WD28"/>
<dbReference type="GO" id="GO:0016705">
    <property type="term" value="F:oxidoreductase activity, acting on paired donors, with incorporation or reduction of molecular oxygen"/>
    <property type="evidence" value="ECO:0007669"/>
    <property type="project" value="InterPro"/>
</dbReference>
<evidence type="ECO:0000256" key="5">
    <source>
        <dbReference type="ARBA" id="ARBA00010617"/>
    </source>
</evidence>
<dbReference type="AlphaFoldDB" id="R4WD28"/>
<keyword evidence="9" id="KW-0492">Microsome</keyword>
<evidence type="ECO:0000256" key="2">
    <source>
        <dbReference type="ARBA" id="ARBA00003690"/>
    </source>
</evidence>
<dbReference type="InterPro" id="IPR050196">
    <property type="entry name" value="Cytochrome_P450_Monoox"/>
</dbReference>
<dbReference type="PROSITE" id="PS00086">
    <property type="entry name" value="CYTOCHROME_P450"/>
    <property type="match status" value="1"/>
</dbReference>
<evidence type="ECO:0000256" key="12">
    <source>
        <dbReference type="ARBA" id="ARBA00023033"/>
    </source>
</evidence>